<protein>
    <submittedName>
        <fullName evidence="1">Uncharacterized protein</fullName>
    </submittedName>
</protein>
<feature type="non-terminal residue" evidence="1">
    <location>
        <position position="1"/>
    </location>
</feature>
<proteinExistence type="predicted"/>
<name>X1BXK0_9ZZZZ</name>
<dbReference type="AlphaFoldDB" id="X1BXK0"/>
<organism evidence="1">
    <name type="scientific">marine sediment metagenome</name>
    <dbReference type="NCBI Taxonomy" id="412755"/>
    <lineage>
        <taxon>unclassified sequences</taxon>
        <taxon>metagenomes</taxon>
        <taxon>ecological metagenomes</taxon>
    </lineage>
</organism>
<accession>X1BXK0</accession>
<comment type="caution">
    <text evidence="1">The sequence shown here is derived from an EMBL/GenBank/DDBJ whole genome shotgun (WGS) entry which is preliminary data.</text>
</comment>
<gene>
    <name evidence="1" type="ORF">S01H4_35196</name>
</gene>
<reference evidence="1" key="1">
    <citation type="journal article" date="2014" name="Front. Microbiol.">
        <title>High frequency of phylogenetically diverse reductive dehalogenase-homologous genes in deep subseafloor sedimentary metagenomes.</title>
        <authorList>
            <person name="Kawai M."/>
            <person name="Futagami T."/>
            <person name="Toyoda A."/>
            <person name="Takaki Y."/>
            <person name="Nishi S."/>
            <person name="Hori S."/>
            <person name="Arai W."/>
            <person name="Tsubouchi T."/>
            <person name="Morono Y."/>
            <person name="Uchiyama I."/>
            <person name="Ito T."/>
            <person name="Fujiyama A."/>
            <person name="Inagaki F."/>
            <person name="Takami H."/>
        </authorList>
    </citation>
    <scope>NUCLEOTIDE SEQUENCE</scope>
    <source>
        <strain evidence="1">Expedition CK06-06</strain>
    </source>
</reference>
<sequence length="70" mass="8051">VKHDCSKIMELDKANGFYVNGLNEEIKLEDGLIYGFLKSSDLKNTVIKNTRKHTIITQKKSWSGNFLYSK</sequence>
<dbReference type="EMBL" id="BART01018684">
    <property type="protein sequence ID" value="GAG76886.1"/>
    <property type="molecule type" value="Genomic_DNA"/>
</dbReference>
<evidence type="ECO:0000313" key="1">
    <source>
        <dbReference type="EMBL" id="GAG76886.1"/>
    </source>
</evidence>